<proteinExistence type="predicted"/>
<name>A0AAD2D4Z4_EUPCR</name>
<feature type="compositionally biased region" description="Polar residues" evidence="2">
    <location>
        <begin position="39"/>
        <end position="50"/>
    </location>
</feature>
<sequence length="887" mass="102657">MINEEEKQEYKSMKYSTSQAGLSQSKKQSIEFTRHKPNMRSTTKISQYSGSKMRKRKKIKAIPFLNQTPIKIRPYSSNQKDLSDSKSLSKFRAEKNIFSHVPKPKKGKEPINSKYKTKSMKIKANIKAHQSNSSNNSEVDNPVRKLVYASSDMNHLHMMSSPDPFSGNQKTFETYNENPLHEKFRSKRIGSAAPIQSPFKNKDSGVFCNPRKKSCMVKSDKTLERSGIPKSTPYKKAKDVLSQGPNFSDVDQNDYYVEEVPDSRLPHEYMNSDFIKGLMTLSPSHGFQDDDDSLNLLQEVDKLIEDDNQNYIKENIFGNRARSEQRTLETFNSPTYSNETKDRHFAMSQNKFNEEKKAREMLNSFMNKMTPLSISESSLNSYSNDEYDMFSKNSKTHDIRTTHQLKNMKAPKSEEREDSINHAYNPNDSINGACITGNFGGTFSNFKIESKRGFSSFRCTKSIEKLIKKFDIDIRSSIPNSIKPSSKDIKSHKGNSSVIQSQLVVFEEEKRMREEKQHISDSINKIFRMYEKVYNKVFKKHAVKGEFSNAKKDNPKYTRVLQVFHNINKMICQYNPSHSISLIKLWKHNEKINEAVHNSITEERRKYTEHINQHFNGILLECNNIFSLLDSRNQDILSLVEYTAEMKEVIEQMNKSLEQKEKKLAEYDNLKHKIQEFLPNFEIYCDHMAVLQDNPPMPIPMDKSLDSSTQTEPRNSQSGYIKKLFQQDCEKLVKKSEIESSRADSHKEEYEHIIQDLRAQIKLLQEDDSINKFTSAKDKGIKKCTSDSLRNNATIVPKLNIDLNEELEEGKCSSYRRKDIIHLRRKPDELSNSGKKESNRSHTTTENQSSSLNSSQHLKSSKRPKRVIVKKKLKKGGMSTLLKRKFD</sequence>
<evidence type="ECO:0000256" key="1">
    <source>
        <dbReference type="SAM" id="Coils"/>
    </source>
</evidence>
<accession>A0AAD2D4Z4</accession>
<feature type="compositionally biased region" description="Polar residues" evidence="2">
    <location>
        <begin position="14"/>
        <end position="27"/>
    </location>
</feature>
<feature type="region of interest" description="Disordered" evidence="2">
    <location>
        <begin position="219"/>
        <end position="245"/>
    </location>
</feature>
<keyword evidence="4" id="KW-1185">Reference proteome</keyword>
<dbReference type="Proteomes" id="UP001295684">
    <property type="component" value="Unassembled WGS sequence"/>
</dbReference>
<dbReference type="AlphaFoldDB" id="A0AAD2D4Z4"/>
<comment type="caution">
    <text evidence="3">The sequence shown here is derived from an EMBL/GenBank/DDBJ whole genome shotgun (WGS) entry which is preliminary data.</text>
</comment>
<feature type="compositionally biased region" description="Basic residues" evidence="2">
    <location>
        <begin position="859"/>
        <end position="875"/>
    </location>
</feature>
<feature type="coiled-coil region" evidence="1">
    <location>
        <begin position="639"/>
        <end position="673"/>
    </location>
</feature>
<keyword evidence="1" id="KW-0175">Coiled coil</keyword>
<evidence type="ECO:0000256" key="2">
    <source>
        <dbReference type="SAM" id="MobiDB-lite"/>
    </source>
</evidence>
<organism evidence="3 4">
    <name type="scientific">Euplotes crassus</name>
    <dbReference type="NCBI Taxonomy" id="5936"/>
    <lineage>
        <taxon>Eukaryota</taxon>
        <taxon>Sar</taxon>
        <taxon>Alveolata</taxon>
        <taxon>Ciliophora</taxon>
        <taxon>Intramacronucleata</taxon>
        <taxon>Spirotrichea</taxon>
        <taxon>Hypotrichia</taxon>
        <taxon>Euplotida</taxon>
        <taxon>Euplotidae</taxon>
        <taxon>Moneuplotes</taxon>
    </lineage>
</organism>
<dbReference type="EMBL" id="CAMPGE010021558">
    <property type="protein sequence ID" value="CAI2379703.1"/>
    <property type="molecule type" value="Genomic_DNA"/>
</dbReference>
<feature type="region of interest" description="Disordered" evidence="2">
    <location>
        <begin position="826"/>
        <end position="887"/>
    </location>
</feature>
<feature type="compositionally biased region" description="Basic and acidic residues" evidence="2">
    <location>
        <begin position="1"/>
        <end position="12"/>
    </location>
</feature>
<reference evidence="3" key="1">
    <citation type="submission" date="2023-07" db="EMBL/GenBank/DDBJ databases">
        <authorList>
            <consortium name="AG Swart"/>
            <person name="Singh M."/>
            <person name="Singh A."/>
            <person name="Seah K."/>
            <person name="Emmerich C."/>
        </authorList>
    </citation>
    <scope>NUCLEOTIDE SEQUENCE</scope>
    <source>
        <strain evidence="3">DP1</strain>
    </source>
</reference>
<feature type="compositionally biased region" description="Basic and acidic residues" evidence="2">
    <location>
        <begin position="826"/>
        <end position="840"/>
    </location>
</feature>
<evidence type="ECO:0000313" key="4">
    <source>
        <dbReference type="Proteomes" id="UP001295684"/>
    </source>
</evidence>
<protein>
    <submittedName>
        <fullName evidence="3">Uncharacterized protein</fullName>
    </submittedName>
</protein>
<feature type="region of interest" description="Disordered" evidence="2">
    <location>
        <begin position="1"/>
        <end position="60"/>
    </location>
</feature>
<evidence type="ECO:0000313" key="3">
    <source>
        <dbReference type="EMBL" id="CAI2379703.1"/>
    </source>
</evidence>
<gene>
    <name evidence="3" type="ORF">ECRASSUSDP1_LOCUS21116</name>
</gene>
<feature type="compositionally biased region" description="Low complexity" evidence="2">
    <location>
        <begin position="847"/>
        <end position="858"/>
    </location>
</feature>